<dbReference type="EMBL" id="DVHE01000030">
    <property type="protein sequence ID" value="HIR50404.1"/>
    <property type="molecule type" value="Genomic_DNA"/>
</dbReference>
<reference evidence="1" key="2">
    <citation type="journal article" date="2021" name="PeerJ">
        <title>Extensive microbial diversity within the chicken gut microbiome revealed by metagenomics and culture.</title>
        <authorList>
            <person name="Gilroy R."/>
            <person name="Ravi A."/>
            <person name="Getino M."/>
            <person name="Pursley I."/>
            <person name="Horton D.L."/>
            <person name="Alikhan N.F."/>
            <person name="Baker D."/>
            <person name="Gharbi K."/>
            <person name="Hall N."/>
            <person name="Watson M."/>
            <person name="Adriaenssens E.M."/>
            <person name="Foster-Nyarko E."/>
            <person name="Jarju S."/>
            <person name="Secka A."/>
            <person name="Antonio M."/>
            <person name="Oren A."/>
            <person name="Chaudhuri R.R."/>
            <person name="La Ragione R."/>
            <person name="Hildebrand F."/>
            <person name="Pallen M.J."/>
        </authorList>
    </citation>
    <scope>NUCLEOTIDE SEQUENCE</scope>
    <source>
        <strain evidence="1">ChiBcec15-4380</strain>
    </source>
</reference>
<gene>
    <name evidence="1" type="ORF">IAA53_03830</name>
</gene>
<reference evidence="1" key="1">
    <citation type="submission" date="2020-10" db="EMBL/GenBank/DDBJ databases">
        <authorList>
            <person name="Gilroy R."/>
        </authorList>
    </citation>
    <scope>NUCLEOTIDE SEQUENCE</scope>
    <source>
        <strain evidence="1">ChiBcec15-4380</strain>
    </source>
</reference>
<evidence type="ECO:0000313" key="1">
    <source>
        <dbReference type="EMBL" id="HIR50404.1"/>
    </source>
</evidence>
<dbReference type="AlphaFoldDB" id="A0A9D1DGX3"/>
<sequence length="161" mass="18064">MEQHQSQVNQHLNTSASHIIRRKLYENGGKAIVYSLQGKAYEIRAEADDNAFTCDELPIKPPYEYRVFDIIVDLLERQGGKARKGMGRNFRLGEGHCTEDTIVGAIGLYYAGKKPGESVYDPVFVLAAVLDWAGIAHNRRGYLELTASYQAARQSERNSTK</sequence>
<organism evidence="1 2">
    <name type="scientific">Candidatus Avoscillospira avicola</name>
    <dbReference type="NCBI Taxonomy" id="2840706"/>
    <lineage>
        <taxon>Bacteria</taxon>
        <taxon>Bacillati</taxon>
        <taxon>Bacillota</taxon>
        <taxon>Clostridia</taxon>
        <taxon>Eubacteriales</taxon>
        <taxon>Oscillospiraceae</taxon>
        <taxon>Oscillospiraceae incertae sedis</taxon>
        <taxon>Candidatus Avoscillospira</taxon>
    </lineage>
</organism>
<name>A0A9D1DGX3_9FIRM</name>
<protein>
    <submittedName>
        <fullName evidence="1">Uncharacterized protein</fullName>
    </submittedName>
</protein>
<evidence type="ECO:0000313" key="2">
    <source>
        <dbReference type="Proteomes" id="UP000824239"/>
    </source>
</evidence>
<proteinExistence type="predicted"/>
<comment type="caution">
    <text evidence="1">The sequence shown here is derived from an EMBL/GenBank/DDBJ whole genome shotgun (WGS) entry which is preliminary data.</text>
</comment>
<dbReference type="Proteomes" id="UP000824239">
    <property type="component" value="Unassembled WGS sequence"/>
</dbReference>
<accession>A0A9D1DGX3</accession>